<evidence type="ECO:0000313" key="3">
    <source>
        <dbReference type="Proteomes" id="UP001451303"/>
    </source>
</evidence>
<protein>
    <submittedName>
        <fullName evidence="2">Uncharacterized protein</fullName>
    </submittedName>
</protein>
<comment type="caution">
    <text evidence="2">The sequence shown here is derived from an EMBL/GenBank/DDBJ whole genome shotgun (WGS) entry which is preliminary data.</text>
</comment>
<gene>
    <name evidence="2" type="ORF">QR685DRAFT_6962</name>
</gene>
<dbReference type="Proteomes" id="UP001451303">
    <property type="component" value="Unassembled WGS sequence"/>
</dbReference>
<proteinExistence type="predicted"/>
<evidence type="ECO:0000313" key="2">
    <source>
        <dbReference type="EMBL" id="KAL0474371.1"/>
    </source>
</evidence>
<evidence type="ECO:0000256" key="1">
    <source>
        <dbReference type="SAM" id="MobiDB-lite"/>
    </source>
</evidence>
<dbReference type="EMBL" id="JAVLET010000001">
    <property type="protein sequence ID" value="KAL0474371.1"/>
    <property type="molecule type" value="Genomic_DNA"/>
</dbReference>
<sequence>MPRGRGSGYDFPKPIGACPPPKPSSGVGSTGVLKGGSDDGSDGRDKEKGTGGSGGQGGSGSK</sequence>
<reference evidence="2 3" key="1">
    <citation type="submission" date="2023-09" db="EMBL/GenBank/DDBJ databases">
        <title>Multi-omics analysis of a traditional fermented food reveals byproduct-associated fungal strains for waste-to-food upcycling.</title>
        <authorList>
            <consortium name="Lawrence Berkeley National Laboratory"/>
            <person name="Rekdal V.M."/>
            <person name="Villalobos-Escobedo J.M."/>
            <person name="Rodriguez-Valeron N."/>
            <person name="Garcia M.O."/>
            <person name="Vasquez D.P."/>
            <person name="Damayanti I."/>
            <person name="Sorensen P.M."/>
            <person name="Baidoo E.E."/>
            <person name="De Carvalho A.C."/>
            <person name="Riley R."/>
            <person name="Lipzen A."/>
            <person name="He G."/>
            <person name="Yan M."/>
            <person name="Haridas S."/>
            <person name="Daum C."/>
            <person name="Yoshinaga Y."/>
            <person name="Ng V."/>
            <person name="Grigoriev I.V."/>
            <person name="Munk R."/>
            <person name="Nuraida L."/>
            <person name="Wijaya C.H."/>
            <person name="Morales P.-C."/>
            <person name="Keasling J.D."/>
        </authorList>
    </citation>
    <scope>NUCLEOTIDE SEQUENCE [LARGE SCALE GENOMIC DNA]</scope>
    <source>
        <strain evidence="2 3">FGSC 2613</strain>
    </source>
</reference>
<accession>A0ABR3DNZ2</accession>
<feature type="region of interest" description="Disordered" evidence="1">
    <location>
        <begin position="1"/>
        <end position="62"/>
    </location>
</feature>
<name>A0ABR3DNZ2_NEUIN</name>
<keyword evidence="3" id="KW-1185">Reference proteome</keyword>
<feature type="compositionally biased region" description="Gly residues" evidence="1">
    <location>
        <begin position="50"/>
        <end position="62"/>
    </location>
</feature>
<organism evidence="2 3">
    <name type="scientific">Neurospora intermedia</name>
    <dbReference type="NCBI Taxonomy" id="5142"/>
    <lineage>
        <taxon>Eukaryota</taxon>
        <taxon>Fungi</taxon>
        <taxon>Dikarya</taxon>
        <taxon>Ascomycota</taxon>
        <taxon>Pezizomycotina</taxon>
        <taxon>Sordariomycetes</taxon>
        <taxon>Sordariomycetidae</taxon>
        <taxon>Sordariales</taxon>
        <taxon>Sordariaceae</taxon>
        <taxon>Neurospora</taxon>
    </lineage>
</organism>